<feature type="domain" description="AlgX/AlgJ SGNH hydrolase-like" evidence="7">
    <location>
        <begin position="100"/>
        <end position="306"/>
    </location>
</feature>
<comment type="caution">
    <text evidence="8">The sequence shown here is derived from an EMBL/GenBank/DDBJ whole genome shotgun (WGS) entry which is preliminary data.</text>
</comment>
<evidence type="ECO:0000256" key="4">
    <source>
        <dbReference type="ARBA" id="ARBA00022729"/>
    </source>
</evidence>
<protein>
    <recommendedName>
        <fullName evidence="7">AlgX/AlgJ SGNH hydrolase-like domain-containing protein</fullName>
    </recommendedName>
</protein>
<evidence type="ECO:0000256" key="3">
    <source>
        <dbReference type="ARBA" id="ARBA00022679"/>
    </source>
</evidence>
<evidence type="ECO:0000313" key="8">
    <source>
        <dbReference type="EMBL" id="TGD78509.1"/>
    </source>
</evidence>
<evidence type="ECO:0000256" key="5">
    <source>
        <dbReference type="ARBA" id="ARBA00022764"/>
    </source>
</evidence>
<keyword evidence="5" id="KW-0574">Periplasm</keyword>
<reference evidence="8 9" key="1">
    <citation type="submission" date="2019-04" db="EMBL/GenBank/DDBJ databases">
        <authorList>
            <person name="Feng G."/>
            <person name="Zhang J."/>
            <person name="Zhu H."/>
        </authorList>
    </citation>
    <scope>NUCLEOTIDE SEQUENCE [LARGE SCALE GENOMIC DNA]</scope>
    <source>
        <strain evidence="8 9">JCM 19491</strain>
    </source>
</reference>
<keyword evidence="4" id="KW-0732">Signal</keyword>
<evidence type="ECO:0000256" key="1">
    <source>
        <dbReference type="ARBA" id="ARBA00004418"/>
    </source>
</evidence>
<sequence>MAKFSFLTGKRRVFGVLLLLLLLPAIQAWLNIKIFRTSPLAGYSEPAPRPTLTWQSLRNNTYQPALERYLTEHIGFHDILIRPRNQVAYSLFGQTRAHGVVMGKDKTLFEEDPILGYLGRDTVPTAEVVANVQRFKVVQDTLARRGKLLAFVIAPSKAAIYPELLPATYRQQRPATSNYNRYALSMRAAGVNVLDFGALFRQWKYTSSYPLFARGGIHWSGYGLTLAADTLFPYLEHRAHLNLPNFRRTGLEVTTTPRHPDGDMTKALNLLWDPASFPLAYPTVQFQPLRPGQRRPRLLVVGDSFVWNFIEQYPYLDSLFSPDSRFWYYNQLVVWRKHHDQLTGETNVAQLDRKAELLRFDIVLVLFNEHNLKVFDQGFSQDALRAFGGQ</sequence>
<keyword evidence="3" id="KW-0808">Transferase</keyword>
<dbReference type="UniPathway" id="UPA00286"/>
<dbReference type="RefSeq" id="WP_135532367.1">
    <property type="nucleotide sequence ID" value="NZ_SRKZ01000006.1"/>
</dbReference>
<dbReference type="EMBL" id="SRKZ01000006">
    <property type="protein sequence ID" value="TGD78509.1"/>
    <property type="molecule type" value="Genomic_DNA"/>
</dbReference>
<evidence type="ECO:0000256" key="6">
    <source>
        <dbReference type="ARBA" id="ARBA00022841"/>
    </source>
</evidence>
<dbReference type="GO" id="GO:0016740">
    <property type="term" value="F:transferase activity"/>
    <property type="evidence" value="ECO:0007669"/>
    <property type="project" value="UniProtKB-KW"/>
</dbReference>
<gene>
    <name evidence="8" type="ORF">EU557_20635</name>
</gene>
<comment type="subcellular location">
    <subcellularLocation>
        <location evidence="1">Periplasm</location>
    </subcellularLocation>
</comment>
<proteinExistence type="predicted"/>
<dbReference type="Proteomes" id="UP000298284">
    <property type="component" value="Unassembled WGS sequence"/>
</dbReference>
<keyword evidence="6" id="KW-0016">Alginate biosynthesis</keyword>
<dbReference type="GO" id="GO:0042121">
    <property type="term" value="P:alginic acid biosynthetic process"/>
    <property type="evidence" value="ECO:0007669"/>
    <property type="project" value="UniProtKB-UniPathway"/>
</dbReference>
<keyword evidence="9" id="KW-1185">Reference proteome</keyword>
<evidence type="ECO:0000259" key="7">
    <source>
        <dbReference type="Pfam" id="PF16822"/>
    </source>
</evidence>
<dbReference type="OrthoDB" id="175771at2"/>
<organism evidence="8 9">
    <name type="scientific">Hymenobacter wooponensis</name>
    <dbReference type="NCBI Taxonomy" id="1525360"/>
    <lineage>
        <taxon>Bacteria</taxon>
        <taxon>Pseudomonadati</taxon>
        <taxon>Bacteroidota</taxon>
        <taxon>Cytophagia</taxon>
        <taxon>Cytophagales</taxon>
        <taxon>Hymenobacteraceae</taxon>
        <taxon>Hymenobacter</taxon>
    </lineage>
</organism>
<name>A0A4Z0MGA3_9BACT</name>
<dbReference type="GO" id="GO:0042597">
    <property type="term" value="C:periplasmic space"/>
    <property type="evidence" value="ECO:0007669"/>
    <property type="project" value="UniProtKB-SubCell"/>
</dbReference>
<accession>A0A4Z0MGA3</accession>
<dbReference type="AlphaFoldDB" id="A0A4Z0MGA3"/>
<dbReference type="InterPro" id="IPR031811">
    <property type="entry name" value="ALGX/ALGJ_SGNH-like"/>
</dbReference>
<comment type="pathway">
    <text evidence="2">Glycan biosynthesis; alginate biosynthesis.</text>
</comment>
<dbReference type="Pfam" id="PF16822">
    <property type="entry name" value="ALGX"/>
    <property type="match status" value="1"/>
</dbReference>
<evidence type="ECO:0000313" key="9">
    <source>
        <dbReference type="Proteomes" id="UP000298284"/>
    </source>
</evidence>
<evidence type="ECO:0000256" key="2">
    <source>
        <dbReference type="ARBA" id="ARBA00005182"/>
    </source>
</evidence>